<protein>
    <recommendedName>
        <fullName evidence="1">GBD/FH3 domain-containing protein</fullName>
    </recommendedName>
</protein>
<sequence length="404" mass="47168">MPKKKSGVGCFGSRSNHPEIRYGIDHSRGMQMLHDFSQPMPEESELNAKFAEIVEELDLTAVHKKAMFELPPEKKWQLYLSKKKEQEELTSTSYPEYYIDQMKSLHSVFVAKKEDENREIESRTKLVDGLKTALRTQPLRFVHRFIELEGLNCLLDFLEKMDFETRFYFSPEVVNTKFLAKGQSFEHKFYHGRAHVLAHPSCINIIAQSMSTENIKTKIQVLEILGAVCLVPGGHKKALDAMTHFQKFNEERTRFQTLINDLDRTTGHHRDEFNLKIAIMSFINAALKYGAGAEHLEFRIHLRFEFLMLGIEPVIEKLRTLENATLDRHLNFFDIVRLDDEKELSKRYGQPYIDLRSATCMFEVLRRKLCTTSAYPHFLSILHHMLLVPNDHGVARRLWQLIDR</sequence>
<dbReference type="Proteomes" id="UP001159427">
    <property type="component" value="Unassembled WGS sequence"/>
</dbReference>
<dbReference type="InterPro" id="IPR051425">
    <property type="entry name" value="Formin_Homology"/>
</dbReference>
<gene>
    <name evidence="2" type="ORF">PEVE_00008314</name>
</gene>
<reference evidence="2 3" key="1">
    <citation type="submission" date="2022-05" db="EMBL/GenBank/DDBJ databases">
        <authorList>
            <consortium name="Genoscope - CEA"/>
            <person name="William W."/>
        </authorList>
    </citation>
    <scope>NUCLEOTIDE SEQUENCE [LARGE SCALE GENOMIC DNA]</scope>
</reference>
<accession>A0ABN8R376</accession>
<organism evidence="2 3">
    <name type="scientific">Porites evermanni</name>
    <dbReference type="NCBI Taxonomy" id="104178"/>
    <lineage>
        <taxon>Eukaryota</taxon>
        <taxon>Metazoa</taxon>
        <taxon>Cnidaria</taxon>
        <taxon>Anthozoa</taxon>
        <taxon>Hexacorallia</taxon>
        <taxon>Scleractinia</taxon>
        <taxon>Fungiina</taxon>
        <taxon>Poritidae</taxon>
        <taxon>Porites</taxon>
    </lineage>
</organism>
<dbReference type="EMBL" id="CALNXI010001568">
    <property type="protein sequence ID" value="CAH3172303.1"/>
    <property type="molecule type" value="Genomic_DNA"/>
</dbReference>
<comment type="caution">
    <text evidence="2">The sequence shown here is derived from an EMBL/GenBank/DDBJ whole genome shotgun (WGS) entry which is preliminary data.</text>
</comment>
<dbReference type="PANTHER" id="PTHR45725:SF1">
    <property type="entry name" value="DISHEVELLED ASSOCIATED ACTIVATOR OF MORPHOGENESIS, ISOFORM D"/>
    <property type="match status" value="1"/>
</dbReference>
<proteinExistence type="predicted"/>
<dbReference type="Pfam" id="PF06367">
    <property type="entry name" value="Drf_FH3"/>
    <property type="match status" value="1"/>
</dbReference>
<dbReference type="SUPFAM" id="SSF48371">
    <property type="entry name" value="ARM repeat"/>
    <property type="match status" value="1"/>
</dbReference>
<evidence type="ECO:0000313" key="3">
    <source>
        <dbReference type="Proteomes" id="UP001159427"/>
    </source>
</evidence>
<dbReference type="SMART" id="SM01140">
    <property type="entry name" value="Drf_GBD"/>
    <property type="match status" value="1"/>
</dbReference>
<dbReference type="SMART" id="SM01139">
    <property type="entry name" value="Drf_FH3"/>
    <property type="match status" value="1"/>
</dbReference>
<feature type="domain" description="GBD/FH3" evidence="1">
    <location>
        <begin position="38"/>
        <end position="404"/>
    </location>
</feature>
<name>A0ABN8R376_9CNID</name>
<dbReference type="Gene3D" id="1.25.10.10">
    <property type="entry name" value="Leucine-rich Repeat Variant"/>
    <property type="match status" value="1"/>
</dbReference>
<dbReference type="Gene3D" id="1.10.238.150">
    <property type="entry name" value="Formin, FH3 diaphanous domain"/>
    <property type="match status" value="1"/>
</dbReference>
<dbReference type="InterPro" id="IPR010472">
    <property type="entry name" value="FH3_dom"/>
</dbReference>
<evidence type="ECO:0000259" key="1">
    <source>
        <dbReference type="PROSITE" id="PS51232"/>
    </source>
</evidence>
<dbReference type="InterPro" id="IPR010473">
    <property type="entry name" value="GTPase-bd"/>
</dbReference>
<keyword evidence="3" id="KW-1185">Reference proteome</keyword>
<dbReference type="InterPro" id="IPR011989">
    <property type="entry name" value="ARM-like"/>
</dbReference>
<dbReference type="InterPro" id="IPR014768">
    <property type="entry name" value="GBD/FH3_dom"/>
</dbReference>
<dbReference type="PANTHER" id="PTHR45725">
    <property type="entry name" value="FORMIN HOMOLOGY 2 FAMILY MEMBER"/>
    <property type="match status" value="1"/>
</dbReference>
<dbReference type="PROSITE" id="PS51232">
    <property type="entry name" value="GBD_FH3"/>
    <property type="match status" value="1"/>
</dbReference>
<dbReference type="Pfam" id="PF06371">
    <property type="entry name" value="Drf_GBD"/>
    <property type="match status" value="1"/>
</dbReference>
<dbReference type="InterPro" id="IPR016024">
    <property type="entry name" value="ARM-type_fold"/>
</dbReference>
<feature type="non-terminal residue" evidence="2">
    <location>
        <position position="404"/>
    </location>
</feature>
<evidence type="ECO:0000313" key="2">
    <source>
        <dbReference type="EMBL" id="CAH3172303.1"/>
    </source>
</evidence>